<dbReference type="Gene3D" id="1.25.40.10">
    <property type="entry name" value="Tetratricopeptide repeat domain"/>
    <property type="match status" value="2"/>
</dbReference>
<dbReference type="SUPFAM" id="SSF46894">
    <property type="entry name" value="C-terminal effector domain of the bipartite response regulators"/>
    <property type="match status" value="1"/>
</dbReference>
<evidence type="ECO:0000256" key="7">
    <source>
        <dbReference type="SAM" id="MobiDB-lite"/>
    </source>
</evidence>
<dbReference type="InterPro" id="IPR036388">
    <property type="entry name" value="WH-like_DNA-bd_sf"/>
</dbReference>
<dbReference type="Pfam" id="PF03704">
    <property type="entry name" value="BTAD"/>
    <property type="match status" value="1"/>
</dbReference>
<dbReference type="InterPro" id="IPR001867">
    <property type="entry name" value="OmpR/PhoB-type_DNA-bd"/>
</dbReference>
<evidence type="ECO:0000256" key="5">
    <source>
        <dbReference type="ARBA" id="ARBA00023163"/>
    </source>
</evidence>
<dbReference type="InterPro" id="IPR003593">
    <property type="entry name" value="AAA+_ATPase"/>
</dbReference>
<evidence type="ECO:0000256" key="4">
    <source>
        <dbReference type="ARBA" id="ARBA00023125"/>
    </source>
</evidence>
<name>A0AB39PE15_9ACTN</name>
<dbReference type="SUPFAM" id="SSF52540">
    <property type="entry name" value="P-loop containing nucleoside triphosphate hydrolases"/>
    <property type="match status" value="1"/>
</dbReference>
<dbReference type="SUPFAM" id="SSF48452">
    <property type="entry name" value="TPR-like"/>
    <property type="match status" value="2"/>
</dbReference>
<dbReference type="InterPro" id="IPR027417">
    <property type="entry name" value="P-loop_NTPase"/>
</dbReference>
<keyword evidence="5" id="KW-0804">Transcription</keyword>
<evidence type="ECO:0000256" key="6">
    <source>
        <dbReference type="PROSITE-ProRule" id="PRU01091"/>
    </source>
</evidence>
<dbReference type="RefSeq" id="WP_369234533.1">
    <property type="nucleotide sequence ID" value="NZ_CP163435.1"/>
</dbReference>
<dbReference type="PANTHER" id="PTHR35807:SF1">
    <property type="entry name" value="TRANSCRIPTIONAL REGULATOR REDD"/>
    <property type="match status" value="1"/>
</dbReference>
<feature type="compositionally biased region" description="Low complexity" evidence="7">
    <location>
        <begin position="252"/>
        <end position="270"/>
    </location>
</feature>
<dbReference type="InterPro" id="IPR051677">
    <property type="entry name" value="AfsR-DnrI-RedD_regulator"/>
</dbReference>
<comment type="similarity">
    <text evidence="1">Belongs to the AfsR/DnrI/RedD regulatory family.</text>
</comment>
<evidence type="ECO:0000256" key="2">
    <source>
        <dbReference type="ARBA" id="ARBA00023012"/>
    </source>
</evidence>
<proteinExistence type="inferred from homology"/>
<dbReference type="GO" id="GO:0043531">
    <property type="term" value="F:ADP binding"/>
    <property type="evidence" value="ECO:0007669"/>
    <property type="project" value="InterPro"/>
</dbReference>
<dbReference type="SMART" id="SM01043">
    <property type="entry name" value="BTAD"/>
    <property type="match status" value="1"/>
</dbReference>
<dbReference type="InterPro" id="IPR016032">
    <property type="entry name" value="Sig_transdc_resp-reg_C-effctor"/>
</dbReference>
<dbReference type="InterPro" id="IPR005158">
    <property type="entry name" value="BTAD"/>
</dbReference>
<keyword evidence="2" id="KW-0902">Two-component regulatory system</keyword>
<reference evidence="9" key="1">
    <citation type="submission" date="2024-07" db="EMBL/GenBank/DDBJ databases">
        <authorList>
            <person name="Yu S.T."/>
        </authorList>
    </citation>
    <scope>NUCLEOTIDE SEQUENCE</scope>
    <source>
        <strain evidence="9">R21</strain>
    </source>
</reference>
<accession>A0AB39PE15</accession>
<evidence type="ECO:0000313" key="9">
    <source>
        <dbReference type="EMBL" id="XDQ27278.1"/>
    </source>
</evidence>
<dbReference type="PROSITE" id="PS51755">
    <property type="entry name" value="OMPR_PHOB"/>
    <property type="match status" value="1"/>
</dbReference>
<sequence length="924" mass="97299">MEFRLLGTVAVATGGGELPLGPTKRRSLLAALLLRPNTAVPLGQLIDAIWPEEPPARARTVAQGHISRLRALLAQGGAEHYGVHLVTRGHAYVLEMPESLLDAHRFEELVRLARDQRDASDAAGMLREALSLWRGPALVGIATSGPLRVAAHGLEEARLSAVEQLALRYDESGDHAKAAAVLHAESVAHPMRESLAAALMRALYRAGRQSDALDHYHRTRTLLADELGVDPGRALREAYTEILAGEGDDAAAGDAPVAEASDAAAVAPEPQNALGEPDISPPTPLHRTVTPDLLPRPPRGFTGRAAELDALTRAAGHPEAVVVITGPAGVGKTSLALHWAHQHAGRYDGVLFADLRGFSGDHAVPETGDVMREFLIALGVAPRELPETPGALAARYRALTEQRRLLVVLDNAPATARVRPLLPAGPGCAALVTSRLRLDGLAVSDLARTIDLDVLDPSASAALLAAATGADTAARLAAEPCAAARLADLCAGLPLALRVTAARLAARPSLPIADLAAELADEQRRLALLEVDDTGVAAALRLTLCTLPGHATDLFSALGALPGTEVDRHAAAAIAATTPAAAAESLARLADAHLLNEPAPGRYTMHDLVRLYARRLAEEADRNGADPDLLPRLLDHYLRTALAAAAAAEPDDRPCCALPEDAREDHGTPRFTGRAEAFAWYEAQRENLAAATGAARAAGLDERAWRLVVLQWPYICGYVRDEWAPLLEQGLAAAVAVGDPDAESKVRALYGWVLTEEGRLPEALTHLELAPGLAARAGDPCSEATALVNLAIALDRSGVGDASLGHVERALDLARAEADILTELLALEHQARQLLARDDHKALLACTERGLSLDGVGSEGLAVLRQVTLRIARGTALAALGEPEEARAAFLQARDEAAERGFDKAVRDANAQLRGYGNGTATGR</sequence>
<dbReference type="AlphaFoldDB" id="A0AB39PE15"/>
<keyword evidence="3" id="KW-0805">Transcription regulation</keyword>
<dbReference type="GO" id="GO:0003677">
    <property type="term" value="F:DNA binding"/>
    <property type="evidence" value="ECO:0007669"/>
    <property type="project" value="UniProtKB-UniRule"/>
</dbReference>
<dbReference type="Gene3D" id="1.10.10.10">
    <property type="entry name" value="Winged helix-like DNA-binding domain superfamily/Winged helix DNA-binding domain"/>
    <property type="match status" value="1"/>
</dbReference>
<evidence type="ECO:0000256" key="1">
    <source>
        <dbReference type="ARBA" id="ARBA00005820"/>
    </source>
</evidence>
<dbReference type="EMBL" id="CP163435">
    <property type="protein sequence ID" value="XDQ27278.1"/>
    <property type="molecule type" value="Genomic_DNA"/>
</dbReference>
<dbReference type="SMART" id="SM00862">
    <property type="entry name" value="Trans_reg_C"/>
    <property type="match status" value="1"/>
</dbReference>
<organism evidence="9">
    <name type="scientific">Streptomyces sp. R21</name>
    <dbReference type="NCBI Taxonomy" id="3238627"/>
    <lineage>
        <taxon>Bacteria</taxon>
        <taxon>Bacillati</taxon>
        <taxon>Actinomycetota</taxon>
        <taxon>Actinomycetes</taxon>
        <taxon>Kitasatosporales</taxon>
        <taxon>Streptomycetaceae</taxon>
        <taxon>Streptomyces</taxon>
    </lineage>
</organism>
<dbReference type="CDD" id="cd15831">
    <property type="entry name" value="BTAD"/>
    <property type="match status" value="1"/>
</dbReference>
<dbReference type="InterPro" id="IPR011990">
    <property type="entry name" value="TPR-like_helical_dom_sf"/>
</dbReference>
<dbReference type="PANTHER" id="PTHR35807">
    <property type="entry name" value="TRANSCRIPTIONAL REGULATOR REDD-RELATED"/>
    <property type="match status" value="1"/>
</dbReference>
<feature type="region of interest" description="Disordered" evidence="7">
    <location>
        <begin position="251"/>
        <end position="302"/>
    </location>
</feature>
<dbReference type="GO" id="GO:0006355">
    <property type="term" value="P:regulation of DNA-templated transcription"/>
    <property type="evidence" value="ECO:0007669"/>
    <property type="project" value="InterPro"/>
</dbReference>
<keyword evidence="4 6" id="KW-0238">DNA-binding</keyword>
<dbReference type="Gene3D" id="3.40.50.300">
    <property type="entry name" value="P-loop containing nucleotide triphosphate hydrolases"/>
    <property type="match status" value="1"/>
</dbReference>
<evidence type="ECO:0000259" key="8">
    <source>
        <dbReference type="PROSITE" id="PS51755"/>
    </source>
</evidence>
<dbReference type="Pfam" id="PF00486">
    <property type="entry name" value="Trans_reg_C"/>
    <property type="match status" value="1"/>
</dbReference>
<dbReference type="SMART" id="SM00382">
    <property type="entry name" value="AAA"/>
    <property type="match status" value="1"/>
</dbReference>
<gene>
    <name evidence="9" type="ORF">AB5J56_22305</name>
</gene>
<feature type="domain" description="OmpR/PhoB-type" evidence="8">
    <location>
        <begin position="1"/>
        <end position="96"/>
    </location>
</feature>
<evidence type="ECO:0000256" key="3">
    <source>
        <dbReference type="ARBA" id="ARBA00023015"/>
    </source>
</evidence>
<protein>
    <submittedName>
        <fullName evidence="9">BTAD domain-containing putative transcriptional regulator</fullName>
    </submittedName>
</protein>
<feature type="DNA-binding region" description="OmpR/PhoB-type" evidence="6">
    <location>
        <begin position="1"/>
        <end position="96"/>
    </location>
</feature>
<dbReference type="PRINTS" id="PR00364">
    <property type="entry name" value="DISEASERSIST"/>
</dbReference>
<dbReference type="GO" id="GO:0000160">
    <property type="term" value="P:phosphorelay signal transduction system"/>
    <property type="evidence" value="ECO:0007669"/>
    <property type="project" value="UniProtKB-KW"/>
</dbReference>